<accession>A0AAQ4RPB3</accession>
<dbReference type="AlphaFoldDB" id="A0AAQ4RPB3"/>
<evidence type="ECO:0000259" key="4">
    <source>
        <dbReference type="Pfam" id="PF00048"/>
    </source>
</evidence>
<protein>
    <recommendedName>
        <fullName evidence="4">Chemokine interleukin-8-like domain-containing protein</fullName>
    </recommendedName>
</protein>
<sequence length="115" mass="12704">MQSYIRRLACLALVAGVLAITASASEIKIIKCCTEVSVANVTAAILGYRVQRKKPPCVKAVIFETTDGEVCSHWKQEWVFAKVKELEQIRRANRSTTRASTTSSAPRNLKSTANY</sequence>
<evidence type="ECO:0000256" key="1">
    <source>
        <dbReference type="ARBA" id="ARBA00022514"/>
    </source>
</evidence>
<evidence type="ECO:0000313" key="5">
    <source>
        <dbReference type="Ensembl" id="ENSGACP00000064497.1"/>
    </source>
</evidence>
<reference evidence="5" key="3">
    <citation type="submission" date="2025-09" db="UniProtKB">
        <authorList>
            <consortium name="Ensembl"/>
        </authorList>
    </citation>
    <scope>IDENTIFICATION</scope>
</reference>
<dbReference type="Pfam" id="PF00048">
    <property type="entry name" value="IL8"/>
    <property type="match status" value="1"/>
</dbReference>
<keyword evidence="3" id="KW-0732">Signal</keyword>
<evidence type="ECO:0000256" key="2">
    <source>
        <dbReference type="SAM" id="MobiDB-lite"/>
    </source>
</evidence>
<dbReference type="GO" id="GO:0005615">
    <property type="term" value="C:extracellular space"/>
    <property type="evidence" value="ECO:0007669"/>
    <property type="project" value="UniProtKB-KW"/>
</dbReference>
<feature type="region of interest" description="Disordered" evidence="2">
    <location>
        <begin position="92"/>
        <end position="115"/>
    </location>
</feature>
<feature type="signal peptide" evidence="3">
    <location>
        <begin position="1"/>
        <end position="24"/>
    </location>
</feature>
<dbReference type="GO" id="GO:0008009">
    <property type="term" value="F:chemokine activity"/>
    <property type="evidence" value="ECO:0007669"/>
    <property type="project" value="InterPro"/>
</dbReference>
<feature type="domain" description="Chemokine interleukin-8-like" evidence="4">
    <location>
        <begin position="31"/>
        <end position="86"/>
    </location>
</feature>
<keyword evidence="1" id="KW-0202">Cytokine</keyword>
<dbReference type="Proteomes" id="UP000007635">
    <property type="component" value="Chromosome III"/>
</dbReference>
<reference evidence="5 6" key="1">
    <citation type="journal article" date="2021" name="G3 (Bethesda)">
        <title>Improved contiguity of the threespine stickleback genome using long-read sequencing.</title>
        <authorList>
            <person name="Nath S."/>
            <person name="Shaw D.E."/>
            <person name="White M.A."/>
        </authorList>
    </citation>
    <scope>NUCLEOTIDE SEQUENCE [LARGE SCALE GENOMIC DNA]</scope>
    <source>
        <strain evidence="5 6">Lake Benthic</strain>
    </source>
</reference>
<feature type="chain" id="PRO_5042973102" description="Chemokine interleukin-8-like domain-containing protein" evidence="3">
    <location>
        <begin position="25"/>
        <end position="115"/>
    </location>
</feature>
<organism evidence="5 6">
    <name type="scientific">Gasterosteus aculeatus aculeatus</name>
    <name type="common">three-spined stickleback</name>
    <dbReference type="NCBI Taxonomy" id="481459"/>
    <lineage>
        <taxon>Eukaryota</taxon>
        <taxon>Metazoa</taxon>
        <taxon>Chordata</taxon>
        <taxon>Craniata</taxon>
        <taxon>Vertebrata</taxon>
        <taxon>Euteleostomi</taxon>
        <taxon>Actinopterygii</taxon>
        <taxon>Neopterygii</taxon>
        <taxon>Teleostei</taxon>
        <taxon>Neoteleostei</taxon>
        <taxon>Acanthomorphata</taxon>
        <taxon>Eupercaria</taxon>
        <taxon>Perciformes</taxon>
        <taxon>Cottioidei</taxon>
        <taxon>Gasterosteales</taxon>
        <taxon>Gasterosteidae</taxon>
        <taxon>Gasterosteus</taxon>
    </lineage>
</organism>
<dbReference type="GeneTree" id="ENSGT00940000171842"/>
<evidence type="ECO:0000256" key="3">
    <source>
        <dbReference type="SAM" id="SignalP"/>
    </source>
</evidence>
<dbReference type="InterPro" id="IPR036048">
    <property type="entry name" value="Interleukin_8-like_sf"/>
</dbReference>
<evidence type="ECO:0000313" key="6">
    <source>
        <dbReference type="Proteomes" id="UP000007635"/>
    </source>
</evidence>
<name>A0AAQ4RPB3_GASAC</name>
<dbReference type="InterPro" id="IPR001811">
    <property type="entry name" value="Chemokine_IL8-like_dom"/>
</dbReference>
<dbReference type="Ensembl" id="ENSGACT00000062525.1">
    <property type="protein sequence ID" value="ENSGACP00000064497.1"/>
    <property type="gene ID" value="ENSGACG00000025317.1"/>
</dbReference>
<keyword evidence="6" id="KW-1185">Reference proteome</keyword>
<feature type="compositionally biased region" description="Low complexity" evidence="2">
    <location>
        <begin position="94"/>
        <end position="105"/>
    </location>
</feature>
<dbReference type="GO" id="GO:0006955">
    <property type="term" value="P:immune response"/>
    <property type="evidence" value="ECO:0007669"/>
    <property type="project" value="InterPro"/>
</dbReference>
<reference evidence="5" key="2">
    <citation type="submission" date="2025-08" db="UniProtKB">
        <authorList>
            <consortium name="Ensembl"/>
        </authorList>
    </citation>
    <scope>IDENTIFICATION</scope>
</reference>
<proteinExistence type="predicted"/>
<dbReference type="SUPFAM" id="SSF54117">
    <property type="entry name" value="Interleukin 8-like chemokines"/>
    <property type="match status" value="1"/>
</dbReference>
<dbReference type="Gene3D" id="2.40.50.40">
    <property type="match status" value="1"/>
</dbReference>